<dbReference type="InterPro" id="IPR022025">
    <property type="entry name" value="Amidoligase_2"/>
</dbReference>
<keyword evidence="2" id="KW-1185">Reference proteome</keyword>
<name>W7QG77_9ALTE</name>
<dbReference type="STRING" id="1328313.DS2_02083"/>
<protein>
    <recommendedName>
        <fullName evidence="3">Amidoligase enzyme</fullName>
    </recommendedName>
</protein>
<proteinExistence type="predicted"/>
<dbReference type="Pfam" id="PF12224">
    <property type="entry name" value="Amidoligase_2"/>
    <property type="match status" value="1"/>
</dbReference>
<dbReference type="Proteomes" id="UP000019276">
    <property type="component" value="Unassembled WGS sequence"/>
</dbReference>
<accession>W7QG77</accession>
<dbReference type="OrthoDB" id="5597599at2"/>
<evidence type="ECO:0008006" key="3">
    <source>
        <dbReference type="Google" id="ProtNLM"/>
    </source>
</evidence>
<dbReference type="AlphaFoldDB" id="W7QG77"/>
<comment type="caution">
    <text evidence="1">The sequence shown here is derived from an EMBL/GenBank/DDBJ whole genome shotgun (WGS) entry which is preliminary data.</text>
</comment>
<dbReference type="RefSeq" id="WP_035012958.1">
    <property type="nucleotide sequence ID" value="NZ_ARZY01000002.1"/>
</dbReference>
<evidence type="ECO:0000313" key="2">
    <source>
        <dbReference type="Proteomes" id="UP000019276"/>
    </source>
</evidence>
<sequence>MSHSYLVPTKTHTDDGERRVGFELEFASVTIPEVADTIAAVFDSQTEYVTDTDYKIAVDHLGEFTVELDWRYAQIKAKQRAEQSADVKTELDSANEKIQQWITELSANVVPAEVVCPPIKISQLAELDKMIDALRQLGASGTHESAIYAFGVHINPELPDLSATTILAYLQAYCIAQDWLIKKHQVDLTRRVMPYIEKYSKSYIEHVLNYAEDVSYQVLVDDYLKFNPSRNRALDLLPLFKHIDAEPINSKLPKEKINARPTFHYRLPNCQINEPDWQLSRCWNIWSVIEYIAHNPEVRQQLAKEYQQQSVLDLALGKNSWFAQLDQIHQDLLSA</sequence>
<gene>
    <name evidence="1" type="ORF">DS2_02083</name>
</gene>
<dbReference type="EMBL" id="ARZY01000002">
    <property type="protein sequence ID" value="EWH11934.1"/>
    <property type="molecule type" value="Genomic_DNA"/>
</dbReference>
<reference evidence="1 2" key="1">
    <citation type="journal article" date="2014" name="Genome Announc.">
        <title>Draft Genome Sequence of the Agar-Degrading Bacterium Catenovulum sp. Strain DS-2, Isolated from Intestines of Haliotis diversicolor.</title>
        <authorList>
            <person name="Shan D."/>
            <person name="Li X."/>
            <person name="Gu Z."/>
            <person name="Wei G."/>
            <person name="Gao Z."/>
            <person name="Shao Z."/>
        </authorList>
    </citation>
    <scope>NUCLEOTIDE SEQUENCE [LARGE SCALE GENOMIC DNA]</scope>
    <source>
        <strain evidence="1 2">DS-2</strain>
    </source>
</reference>
<dbReference type="eggNOG" id="ENOG502Z8DX">
    <property type="taxonomic scope" value="Bacteria"/>
</dbReference>
<organism evidence="1 2">
    <name type="scientific">Catenovulum agarivorans DS-2</name>
    <dbReference type="NCBI Taxonomy" id="1328313"/>
    <lineage>
        <taxon>Bacteria</taxon>
        <taxon>Pseudomonadati</taxon>
        <taxon>Pseudomonadota</taxon>
        <taxon>Gammaproteobacteria</taxon>
        <taxon>Alteromonadales</taxon>
        <taxon>Alteromonadaceae</taxon>
        <taxon>Catenovulum</taxon>
    </lineage>
</organism>
<evidence type="ECO:0000313" key="1">
    <source>
        <dbReference type="EMBL" id="EWH11934.1"/>
    </source>
</evidence>
<dbReference type="PATRIC" id="fig|1328313.3.peg.433"/>